<feature type="domain" description="Tr-type G" evidence="11">
    <location>
        <begin position="478"/>
        <end position="647"/>
    </location>
</feature>
<dbReference type="InterPro" id="IPR000178">
    <property type="entry name" value="TF_IF2_bacterial-like"/>
</dbReference>
<comment type="subcellular location">
    <subcellularLocation>
        <location evidence="8">Cytoplasm</location>
    </subcellularLocation>
</comment>
<dbReference type="PANTHER" id="PTHR43381:SF5">
    <property type="entry name" value="TR-TYPE G DOMAIN-CONTAINING PROTEIN"/>
    <property type="match status" value="1"/>
</dbReference>
<dbReference type="InterPro" id="IPR015760">
    <property type="entry name" value="TIF_IF2"/>
</dbReference>
<dbReference type="InterPro" id="IPR044145">
    <property type="entry name" value="IF2_II"/>
</dbReference>
<dbReference type="FunFam" id="3.40.50.10050:FF:000001">
    <property type="entry name" value="Translation initiation factor IF-2"/>
    <property type="match status" value="1"/>
</dbReference>
<name>A0A4R3K8V0_9FIRM</name>
<evidence type="ECO:0000256" key="8">
    <source>
        <dbReference type="HAMAP-Rule" id="MF_00100"/>
    </source>
</evidence>
<evidence type="ECO:0000256" key="6">
    <source>
        <dbReference type="ARBA" id="ARBA00023134"/>
    </source>
</evidence>
<keyword evidence="6 8" id="KW-0342">GTP-binding</keyword>
<comment type="caution">
    <text evidence="12">The sequence shown here is derived from an EMBL/GenBank/DDBJ whole genome shotgun (WGS) entry which is preliminary data.</text>
</comment>
<dbReference type="Pfam" id="PF11987">
    <property type="entry name" value="IF-2"/>
    <property type="match status" value="1"/>
</dbReference>
<feature type="region of interest" description="G-domain" evidence="8">
    <location>
        <begin position="481"/>
        <end position="629"/>
    </location>
</feature>
<keyword evidence="3 8" id="KW-0396">Initiation factor</keyword>
<keyword evidence="13" id="KW-1185">Reference proteome</keyword>
<evidence type="ECO:0000256" key="7">
    <source>
        <dbReference type="ARBA" id="ARBA00025162"/>
    </source>
</evidence>
<dbReference type="HAMAP" id="MF_00100_B">
    <property type="entry name" value="IF_2_B"/>
    <property type="match status" value="1"/>
</dbReference>
<dbReference type="SUPFAM" id="SSF52540">
    <property type="entry name" value="P-loop containing nucleoside triphosphate hydrolases"/>
    <property type="match status" value="1"/>
</dbReference>
<feature type="compositionally biased region" description="Basic and acidic residues" evidence="10">
    <location>
        <begin position="60"/>
        <end position="86"/>
    </location>
</feature>
<dbReference type="EMBL" id="SMAA01000007">
    <property type="protein sequence ID" value="TCS79243.1"/>
    <property type="molecule type" value="Genomic_DNA"/>
</dbReference>
<dbReference type="GO" id="GO:0003743">
    <property type="term" value="F:translation initiation factor activity"/>
    <property type="evidence" value="ECO:0007669"/>
    <property type="project" value="UniProtKB-UniRule"/>
</dbReference>
<dbReference type="CDD" id="cd03702">
    <property type="entry name" value="IF2_mtIF2_II"/>
    <property type="match status" value="1"/>
</dbReference>
<dbReference type="InterPro" id="IPR005225">
    <property type="entry name" value="Small_GTP-bd"/>
</dbReference>
<dbReference type="GO" id="GO:0005525">
    <property type="term" value="F:GTP binding"/>
    <property type="evidence" value="ECO:0007669"/>
    <property type="project" value="UniProtKB-KW"/>
</dbReference>
<dbReference type="SUPFAM" id="SSF50447">
    <property type="entry name" value="Translation proteins"/>
    <property type="match status" value="2"/>
</dbReference>
<feature type="region of interest" description="Disordered" evidence="10">
    <location>
        <begin position="50"/>
        <end position="392"/>
    </location>
</feature>
<feature type="binding site" evidence="8">
    <location>
        <begin position="487"/>
        <end position="494"/>
    </location>
    <ligand>
        <name>GTP</name>
        <dbReference type="ChEBI" id="CHEBI:37565"/>
    </ligand>
</feature>
<evidence type="ECO:0000256" key="2">
    <source>
        <dbReference type="ARBA" id="ARBA00020675"/>
    </source>
</evidence>
<dbReference type="FunFam" id="3.40.50.300:FF:000019">
    <property type="entry name" value="Translation initiation factor IF-2"/>
    <property type="match status" value="1"/>
</dbReference>
<reference evidence="12 13" key="1">
    <citation type="submission" date="2019-03" db="EMBL/GenBank/DDBJ databases">
        <title>Genomic Encyclopedia of Type Strains, Phase IV (KMG-IV): sequencing the most valuable type-strain genomes for metagenomic binning, comparative biology and taxonomic classification.</title>
        <authorList>
            <person name="Goeker M."/>
        </authorList>
    </citation>
    <scope>NUCLEOTIDE SEQUENCE [LARGE SCALE GENOMIC DNA]</scope>
    <source>
        <strain evidence="12 13">DSM 20467</strain>
    </source>
</reference>
<dbReference type="FunFam" id="2.40.30.10:FF:000007">
    <property type="entry name" value="Translation initiation factor IF-2"/>
    <property type="match status" value="1"/>
</dbReference>
<gene>
    <name evidence="8" type="primary">infB</name>
    <name evidence="12" type="ORF">EDC37_1079</name>
</gene>
<dbReference type="NCBIfam" id="TIGR00231">
    <property type="entry name" value="small_GTP"/>
    <property type="match status" value="1"/>
</dbReference>
<proteinExistence type="inferred from homology"/>
<dbReference type="SUPFAM" id="SSF52156">
    <property type="entry name" value="Initiation factor IF2/eIF5b, domain 3"/>
    <property type="match status" value="1"/>
</dbReference>
<dbReference type="Gene3D" id="3.40.50.10050">
    <property type="entry name" value="Translation initiation factor IF- 2, domain 3"/>
    <property type="match status" value="1"/>
</dbReference>
<dbReference type="CDD" id="cd03692">
    <property type="entry name" value="mtIF2_IVc"/>
    <property type="match status" value="1"/>
</dbReference>
<keyword evidence="5 8" id="KW-0648">Protein biosynthesis</keyword>
<keyword evidence="8" id="KW-0963">Cytoplasm</keyword>
<feature type="compositionally biased region" description="Polar residues" evidence="10">
    <location>
        <begin position="111"/>
        <end position="126"/>
    </location>
</feature>
<dbReference type="NCBIfam" id="TIGR00487">
    <property type="entry name" value="IF-2"/>
    <property type="match status" value="1"/>
</dbReference>
<evidence type="ECO:0000313" key="12">
    <source>
        <dbReference type="EMBL" id="TCS79243.1"/>
    </source>
</evidence>
<feature type="binding site" evidence="8">
    <location>
        <begin position="587"/>
        <end position="590"/>
    </location>
    <ligand>
        <name>GTP</name>
        <dbReference type="ChEBI" id="CHEBI:37565"/>
    </ligand>
</feature>
<dbReference type="Gene3D" id="3.40.50.300">
    <property type="entry name" value="P-loop containing nucleotide triphosphate hydrolases"/>
    <property type="match status" value="1"/>
</dbReference>
<evidence type="ECO:0000256" key="1">
    <source>
        <dbReference type="ARBA" id="ARBA00007733"/>
    </source>
</evidence>
<comment type="similarity">
    <text evidence="1 8 9">Belongs to the TRAFAC class translation factor GTPase superfamily. Classic translation factor GTPase family. IF-2 subfamily.</text>
</comment>
<dbReference type="InterPro" id="IPR036925">
    <property type="entry name" value="TIF_IF2_dom3_sf"/>
</dbReference>
<feature type="binding site" evidence="8">
    <location>
        <begin position="533"/>
        <end position="537"/>
    </location>
    <ligand>
        <name>GTP</name>
        <dbReference type="ChEBI" id="CHEBI:37565"/>
    </ligand>
</feature>
<dbReference type="FunFam" id="2.40.30.10:FF:000008">
    <property type="entry name" value="Translation initiation factor IF-2"/>
    <property type="match status" value="1"/>
</dbReference>
<dbReference type="InterPro" id="IPR023115">
    <property type="entry name" value="TIF_IF2_dom3"/>
</dbReference>
<dbReference type="Pfam" id="PF00009">
    <property type="entry name" value="GTP_EFTU"/>
    <property type="match status" value="1"/>
</dbReference>
<keyword evidence="4 8" id="KW-0547">Nucleotide-binding</keyword>
<feature type="compositionally biased region" description="Basic and acidic residues" evidence="10">
    <location>
        <begin position="127"/>
        <end position="136"/>
    </location>
</feature>
<dbReference type="Proteomes" id="UP000295188">
    <property type="component" value="Unassembled WGS sequence"/>
</dbReference>
<dbReference type="GO" id="GO:0003924">
    <property type="term" value="F:GTPase activity"/>
    <property type="evidence" value="ECO:0007669"/>
    <property type="project" value="UniProtKB-UniRule"/>
</dbReference>
<dbReference type="InterPro" id="IPR000795">
    <property type="entry name" value="T_Tr_GTP-bd_dom"/>
</dbReference>
<dbReference type="PANTHER" id="PTHR43381">
    <property type="entry name" value="TRANSLATION INITIATION FACTOR IF-2-RELATED"/>
    <property type="match status" value="1"/>
</dbReference>
<evidence type="ECO:0000256" key="10">
    <source>
        <dbReference type="SAM" id="MobiDB-lite"/>
    </source>
</evidence>
<dbReference type="InterPro" id="IPR027417">
    <property type="entry name" value="P-loop_NTPase"/>
</dbReference>
<accession>A0A4R3K8V0</accession>
<dbReference type="InterPro" id="IPR053905">
    <property type="entry name" value="EF-G-like_DII"/>
</dbReference>
<dbReference type="Pfam" id="PF04760">
    <property type="entry name" value="IF2_N"/>
    <property type="match status" value="2"/>
</dbReference>
<evidence type="ECO:0000259" key="11">
    <source>
        <dbReference type="PROSITE" id="PS51722"/>
    </source>
</evidence>
<dbReference type="Gene3D" id="1.10.10.2480">
    <property type="match status" value="1"/>
</dbReference>
<dbReference type="InterPro" id="IPR009000">
    <property type="entry name" value="Transl_B-barrel_sf"/>
</dbReference>
<evidence type="ECO:0000256" key="4">
    <source>
        <dbReference type="ARBA" id="ARBA00022741"/>
    </source>
</evidence>
<dbReference type="AlphaFoldDB" id="A0A4R3K8V0"/>
<organism evidence="12 13">
    <name type="scientific">Pectinatus cerevisiiphilus</name>
    <dbReference type="NCBI Taxonomy" id="86956"/>
    <lineage>
        <taxon>Bacteria</taxon>
        <taxon>Bacillati</taxon>
        <taxon>Bacillota</taxon>
        <taxon>Negativicutes</taxon>
        <taxon>Selenomonadales</taxon>
        <taxon>Selenomonadaceae</taxon>
        <taxon>Pectinatus</taxon>
    </lineage>
</organism>
<evidence type="ECO:0000313" key="13">
    <source>
        <dbReference type="Proteomes" id="UP000295188"/>
    </source>
</evidence>
<feature type="compositionally biased region" description="Polar residues" evidence="10">
    <location>
        <begin position="205"/>
        <end position="346"/>
    </location>
</feature>
<dbReference type="Gene3D" id="2.40.30.10">
    <property type="entry name" value="Translation factors"/>
    <property type="match status" value="2"/>
</dbReference>
<dbReference type="InterPro" id="IPR006847">
    <property type="entry name" value="IF2_N"/>
</dbReference>
<dbReference type="PROSITE" id="PS51722">
    <property type="entry name" value="G_TR_2"/>
    <property type="match status" value="1"/>
</dbReference>
<evidence type="ECO:0000256" key="3">
    <source>
        <dbReference type="ARBA" id="ARBA00022540"/>
    </source>
</evidence>
<evidence type="ECO:0000256" key="9">
    <source>
        <dbReference type="RuleBase" id="RU000644"/>
    </source>
</evidence>
<feature type="compositionally biased region" description="Low complexity" evidence="10">
    <location>
        <begin position="347"/>
        <end position="364"/>
    </location>
</feature>
<dbReference type="RefSeq" id="WP_132548906.1">
    <property type="nucleotide sequence ID" value="NZ_SMAA01000007.1"/>
</dbReference>
<comment type="function">
    <text evidence="7 8 9">One of the essential components for the initiation of protein synthesis. Protects formylmethionyl-tRNA from spontaneous hydrolysis and promotes its binding to the 30S ribosomal subunits. Also involved in the hydrolysis of GTP during the formation of the 70S ribosomal complex.</text>
</comment>
<feature type="compositionally biased region" description="Polar residues" evidence="10">
    <location>
        <begin position="185"/>
        <end position="196"/>
    </location>
</feature>
<sequence length="977" mass="107185">MSKYRIYDLAKEFSTDSKTVLSILKTHDVNVKSHASTVGDDERKIVENTLMQKKKPAVAPKKETDKVNIPKTENHQENNKKSDTNKQNKQKSFNKARSAQSKQQYEKKQTYRGNGNIKTTVQAQDNNKMHSNENKETANTVSVNKAAERPYRSQQAAEHNDQKNIARPVATHSAVATRSDHNGANVENKNSNNRAGQENRPNHANRVNQGRTTSPNNSRPGQGNSRPASQGNRPTSQGNRPTGQSNRPTSQGNRPTSQGNRPTGQSNRPTSQGNRPTSQGNRPTSQSNRPASQSNRPASQGNRPASQGNRPTSQGNRPASQGNRPTSQGNRPTGQGNRSASQGNRPNGQGNRSAGQGQNAGQNRNNRKNWRNSRNNRNNRNNRNHPVQQKQEIIRPKVIKVGENISVKELASKMTYTVTDVIKKLMMLGIMATINQEIDFDTAVLVAAEFNINVEELPPEVDLTEIPEIKDEEKDLLPRPPVVTVMGHVDHGKTSLLDVIRKTSVTTSEAGGITQHIGAYQVMCKNRKIVFLDTPGHEAFTAMRARGAQVTDIAVLVVAADDGVMPQTLEAINHARAAKVPIVVAINKIDKPGANPEHVKQQLAEHELVAEDWGGETIMVPVSAKKKMGINDLLEMILLVAEMQELKANPNREARGIIIEAQLDKGRGPVATVLVQNGTLHVGDSIIAGTAYGKVRAMINDRGEKVKKAGPSVPVEVLGLSDVPAAGDEMAVLEEHLVRTIAEKRIGKQRTELINNKKVSLDDLFQQINEGNIKDLNILLKADVQGSLEALQSSLLGLNKSDEVRVSIVHSGVGAVNESDVMLASAANALILAFNVRPDANARKLADTEKIDIRTYRVIYEAINDIEAAMKGMLAPKYKEVIQGKVEIRQVMKFSKALVAGSYVVDGKISNTSKIRILRDNIVVHEGQIESLRRFKDDVKEVAAGYECGITIENYRDFKEGDVIEAYTMEEIAPQDL</sequence>
<evidence type="ECO:0000256" key="5">
    <source>
        <dbReference type="ARBA" id="ARBA00022917"/>
    </source>
</evidence>
<protein>
    <recommendedName>
        <fullName evidence="2 8">Translation initiation factor IF-2</fullName>
    </recommendedName>
</protein>
<dbReference type="GO" id="GO:0005829">
    <property type="term" value="C:cytosol"/>
    <property type="evidence" value="ECO:0007669"/>
    <property type="project" value="TreeGrafter"/>
</dbReference>
<dbReference type="OrthoDB" id="9811804at2"/>
<feature type="compositionally biased region" description="Low complexity" evidence="10">
    <location>
        <begin position="372"/>
        <end position="381"/>
    </location>
</feature>
<dbReference type="PROSITE" id="PS01176">
    <property type="entry name" value="IF2"/>
    <property type="match status" value="1"/>
</dbReference>
<dbReference type="CDD" id="cd01887">
    <property type="entry name" value="IF2_eIF5B"/>
    <property type="match status" value="1"/>
</dbReference>
<dbReference type="Pfam" id="PF22042">
    <property type="entry name" value="EF-G_D2"/>
    <property type="match status" value="1"/>
</dbReference>